<keyword evidence="4" id="KW-1185">Reference proteome</keyword>
<protein>
    <submittedName>
        <fullName evidence="3">Uncharacterized protein</fullName>
    </submittedName>
</protein>
<evidence type="ECO:0000256" key="1">
    <source>
        <dbReference type="SAM" id="MobiDB-lite"/>
    </source>
</evidence>
<gene>
    <name evidence="3" type="ORF">OA86_07220</name>
</gene>
<name>A0A0C1D699_9FLAO</name>
<proteinExistence type="predicted"/>
<comment type="caution">
    <text evidence="3">The sequence shown here is derived from an EMBL/GenBank/DDBJ whole genome shotgun (WGS) entry which is preliminary data.</text>
</comment>
<dbReference type="AlphaFoldDB" id="A0A0C1D699"/>
<feature type="region of interest" description="Disordered" evidence="1">
    <location>
        <begin position="129"/>
        <end position="157"/>
    </location>
</feature>
<dbReference type="OrthoDB" id="1451799at2"/>
<evidence type="ECO:0000313" key="3">
    <source>
        <dbReference type="EMBL" id="KIA89375.1"/>
    </source>
</evidence>
<feature type="signal peptide" evidence="2">
    <location>
        <begin position="1"/>
        <end position="24"/>
    </location>
</feature>
<dbReference type="STRING" id="266749.SAMN05421876_105170"/>
<evidence type="ECO:0000313" key="4">
    <source>
        <dbReference type="Proteomes" id="UP000031473"/>
    </source>
</evidence>
<feature type="chain" id="PRO_5030004896" evidence="2">
    <location>
        <begin position="25"/>
        <end position="254"/>
    </location>
</feature>
<accession>A0A0C1D699</accession>
<dbReference type="RefSeq" id="WP_039351052.1">
    <property type="nucleotide sequence ID" value="NZ_FOLA01000005.1"/>
</dbReference>
<evidence type="ECO:0000256" key="2">
    <source>
        <dbReference type="SAM" id="SignalP"/>
    </source>
</evidence>
<organism evidence="3 4">
    <name type="scientific">Kaistella jeonii</name>
    <dbReference type="NCBI Taxonomy" id="266749"/>
    <lineage>
        <taxon>Bacteria</taxon>
        <taxon>Pseudomonadati</taxon>
        <taxon>Bacteroidota</taxon>
        <taxon>Flavobacteriia</taxon>
        <taxon>Flavobacteriales</taxon>
        <taxon>Weeksellaceae</taxon>
        <taxon>Chryseobacterium group</taxon>
        <taxon>Kaistella</taxon>
    </lineage>
</organism>
<sequence>MLHKSLFLKTLFLLSFLSFSNVIAQRPSTQPVRNTFTGNYSSEGDINQKGILTFELTNTGKKIEGVATYKTFDGQISTGVLSVNGYTALGKAFIRFRDQRGNIVADGVLSFNSNQMMIFKQTTRSSRVPKTSVLKKSFGDNSPQPPTAPKKFSGKYSTTGDANGSNFTIEMTENLGKISGTANYNAGYGQNNSGVLSVLGNVEGTRAYVKFLDQRGNMVAEGSLFFNSSNEISFTQNSNSVLLPMTAKLNKRQY</sequence>
<dbReference type="Proteomes" id="UP000031473">
    <property type="component" value="Unassembled WGS sequence"/>
</dbReference>
<reference evidence="3 4" key="1">
    <citation type="submission" date="2014-10" db="EMBL/GenBank/DDBJ databases">
        <title>Kaistella jeonii genome.</title>
        <authorList>
            <person name="Clayton J.T."/>
            <person name="Newman J.D."/>
        </authorList>
    </citation>
    <scope>NUCLEOTIDE SEQUENCE [LARGE SCALE GENOMIC DNA]</scope>
    <source>
        <strain evidence="3 4">DSM 17048</strain>
    </source>
</reference>
<dbReference type="EMBL" id="JSYL01000003">
    <property type="protein sequence ID" value="KIA89375.1"/>
    <property type="molecule type" value="Genomic_DNA"/>
</dbReference>
<keyword evidence="2" id="KW-0732">Signal</keyword>